<keyword evidence="2" id="KW-0378">Hydrolase</keyword>
<evidence type="ECO:0000259" key="1">
    <source>
        <dbReference type="SMART" id="SM00849"/>
    </source>
</evidence>
<evidence type="ECO:0000313" key="2">
    <source>
        <dbReference type="EMBL" id="RAZ76723.1"/>
    </source>
</evidence>
<protein>
    <submittedName>
        <fullName evidence="2">MBL fold metallo-hydrolase</fullName>
    </submittedName>
</protein>
<dbReference type="SMART" id="SM00849">
    <property type="entry name" value="Lactamase_B"/>
    <property type="match status" value="1"/>
</dbReference>
<dbReference type="InterPro" id="IPR001279">
    <property type="entry name" value="Metallo-B-lactamas"/>
</dbReference>
<dbReference type="AlphaFoldDB" id="A0A365KU76"/>
<accession>A0A365KU76</accession>
<dbReference type="InterPro" id="IPR036866">
    <property type="entry name" value="RibonucZ/Hydroxyglut_hydro"/>
</dbReference>
<dbReference type="InterPro" id="IPR050662">
    <property type="entry name" value="Sec-metab_biosynth-thioest"/>
</dbReference>
<name>A0A365KU76_9BACL</name>
<evidence type="ECO:0000313" key="3">
    <source>
        <dbReference type="Proteomes" id="UP000251002"/>
    </source>
</evidence>
<dbReference type="PANTHER" id="PTHR23131:SF4">
    <property type="entry name" value="METALLO-BETA-LACTAMASE SUPERFAMILY POTEIN"/>
    <property type="match status" value="1"/>
</dbReference>
<sequence>MIDEYSFILKGRKALNINNHIHKIIIPTPFAVGDVNSYLLKGDALTLIDAGPKTPEAWEALKFGLNEAGVRPEDVEQVVLTHHHPDHAGWIDGFDNAKLFGHPYNDFWLRRDQAFFDFHDTFYLERLKEEGVPEDQLFWIKRMKRPLSLMGSRPLDMTINEGDVLPGHADWAVMETLGHAQSHLSFWNKETKEMIGGDHVIAKVSSNPLIEPPLDPSMGRPKSLLQYNASLSRLLKMPIDIIYSGHGEEVRNVHELITERLAKQHQRAMKVLAMIGNEEKTVYELTVQLFPHAYEKELGLTLSETIGQIDYLLEDGLITESMDSKGIFYYKEA</sequence>
<gene>
    <name evidence="2" type="ORF">DP120_11875</name>
</gene>
<dbReference type="EMBL" id="QLZR01000004">
    <property type="protein sequence ID" value="RAZ76723.1"/>
    <property type="molecule type" value="Genomic_DNA"/>
</dbReference>
<dbReference type="Proteomes" id="UP000251002">
    <property type="component" value="Unassembled WGS sequence"/>
</dbReference>
<feature type="domain" description="Metallo-beta-lactamase" evidence="1">
    <location>
        <begin position="34"/>
        <end position="246"/>
    </location>
</feature>
<dbReference type="Gene3D" id="3.60.15.10">
    <property type="entry name" value="Ribonuclease Z/Hydroxyacylglutathione hydrolase-like"/>
    <property type="match status" value="1"/>
</dbReference>
<keyword evidence="3" id="KW-1185">Reference proteome</keyword>
<proteinExistence type="predicted"/>
<organism evidence="2 3">
    <name type="scientific">Planococcus halotolerans</name>
    <dbReference type="NCBI Taxonomy" id="2233542"/>
    <lineage>
        <taxon>Bacteria</taxon>
        <taxon>Bacillati</taxon>
        <taxon>Bacillota</taxon>
        <taxon>Bacilli</taxon>
        <taxon>Bacillales</taxon>
        <taxon>Caryophanaceae</taxon>
        <taxon>Planococcus</taxon>
    </lineage>
</organism>
<reference evidence="2 3" key="1">
    <citation type="submission" date="2018-06" db="EMBL/GenBank/DDBJ databases">
        <title>The draft genome sequences of strains SCU63 and S1.</title>
        <authorList>
            <person name="Gan L."/>
        </authorList>
    </citation>
    <scope>NUCLEOTIDE SEQUENCE [LARGE SCALE GENOMIC DNA]</scope>
    <source>
        <strain evidence="2 3">SCU63</strain>
    </source>
</reference>
<comment type="caution">
    <text evidence="2">The sequence shown here is derived from an EMBL/GenBank/DDBJ whole genome shotgun (WGS) entry which is preliminary data.</text>
</comment>
<dbReference type="Pfam" id="PF00753">
    <property type="entry name" value="Lactamase_B"/>
    <property type="match status" value="1"/>
</dbReference>
<dbReference type="SUPFAM" id="SSF56281">
    <property type="entry name" value="Metallo-hydrolase/oxidoreductase"/>
    <property type="match status" value="1"/>
</dbReference>
<dbReference type="PANTHER" id="PTHR23131">
    <property type="entry name" value="ENDORIBONUCLEASE LACTB2"/>
    <property type="match status" value="1"/>
</dbReference>
<dbReference type="GO" id="GO:0016787">
    <property type="term" value="F:hydrolase activity"/>
    <property type="evidence" value="ECO:0007669"/>
    <property type="project" value="UniProtKB-KW"/>
</dbReference>